<accession>A0AA42LG96</accession>
<dbReference type="GO" id="GO:0006310">
    <property type="term" value="P:DNA recombination"/>
    <property type="evidence" value="ECO:0007669"/>
    <property type="project" value="UniProtKB-KW"/>
</dbReference>
<sequence length="360" mass="40738">MASFRKRGELQWQARINRKGFPAQVKTFSTRAEAEAWARQVESEIDRGVFVSRVEAEATSLSEALERYEREISAFKKGAVQERSVIVVWKGTDLARRSLAAVRSADVAKLRDEWLKTHKSATVLRRLAVLSHVFTIARKEWGMEGLLNPVELIRKPQVSNARTRRISTQAPSPADAPSTERRLGDEVERILAATGSDILPAIVRLSIETAMRRGEIVSLRWEHVDLKRRVAHLPSTKNGNSRDVPLSSKAVAALESVRSDTGTAVGKVFDVREDTVTQAFDRALKRARAIYLDECKRAGEEPDGRYLTDLRFHDLRHEATSRLADIFPLHELTKITGHKDTRMLMRYYHPRAEDLAKKLA</sequence>
<dbReference type="EMBL" id="JAOCDH010000041">
    <property type="protein sequence ID" value="MDH0704446.1"/>
    <property type="molecule type" value="Genomic_DNA"/>
</dbReference>
<dbReference type="GO" id="GO:0003677">
    <property type="term" value="F:DNA binding"/>
    <property type="evidence" value="ECO:0007669"/>
    <property type="project" value="InterPro"/>
</dbReference>
<dbReference type="Pfam" id="PF00589">
    <property type="entry name" value="Phage_integrase"/>
    <property type="match status" value="1"/>
</dbReference>
<feature type="region of interest" description="Disordered" evidence="3">
    <location>
        <begin position="161"/>
        <end position="183"/>
    </location>
</feature>
<protein>
    <submittedName>
        <fullName evidence="5">Site-specific integrase</fullName>
    </submittedName>
</protein>
<keyword evidence="1" id="KW-0229">DNA integration</keyword>
<dbReference type="GO" id="GO:0015074">
    <property type="term" value="P:DNA integration"/>
    <property type="evidence" value="ECO:0007669"/>
    <property type="project" value="UniProtKB-KW"/>
</dbReference>
<gene>
    <name evidence="5" type="ORF">N5D41_23500</name>
</gene>
<dbReference type="PROSITE" id="PS51898">
    <property type="entry name" value="TYR_RECOMBINASE"/>
    <property type="match status" value="1"/>
</dbReference>
<dbReference type="InterPro" id="IPR002104">
    <property type="entry name" value="Integrase_catalytic"/>
</dbReference>
<proteinExistence type="predicted"/>
<dbReference type="Gene3D" id="1.10.443.10">
    <property type="entry name" value="Intergrase catalytic core"/>
    <property type="match status" value="1"/>
</dbReference>
<dbReference type="PANTHER" id="PTHR30349">
    <property type="entry name" value="PHAGE INTEGRASE-RELATED"/>
    <property type="match status" value="1"/>
</dbReference>
<name>A0AA42LG96_9GAMM</name>
<evidence type="ECO:0000256" key="1">
    <source>
        <dbReference type="ARBA" id="ARBA00022908"/>
    </source>
</evidence>
<dbReference type="InterPro" id="IPR013762">
    <property type="entry name" value="Integrase-like_cat_sf"/>
</dbReference>
<dbReference type="InterPro" id="IPR050090">
    <property type="entry name" value="Tyrosine_recombinase_XerCD"/>
</dbReference>
<reference evidence="5" key="1">
    <citation type="submission" date="2022-09" db="EMBL/GenBank/DDBJ databases">
        <title>Intensive care unit water sources are persistently colonized with multi-drug resistant bacteria and are the site of extensive horizontal gene transfer of antibiotic resistance genes.</title>
        <authorList>
            <person name="Diorio-Toth L."/>
        </authorList>
    </citation>
    <scope>NUCLEOTIDE SEQUENCE</scope>
    <source>
        <strain evidence="5">GD03863</strain>
    </source>
</reference>
<dbReference type="PANTHER" id="PTHR30349:SF94">
    <property type="entry name" value="INTEGRASE_RECOMBINASE HI_1414-RELATED"/>
    <property type="match status" value="1"/>
</dbReference>
<evidence type="ECO:0000256" key="3">
    <source>
        <dbReference type="SAM" id="MobiDB-lite"/>
    </source>
</evidence>
<keyword evidence="2" id="KW-0233">DNA recombination</keyword>
<dbReference type="AlphaFoldDB" id="A0AA42LG96"/>
<dbReference type="SUPFAM" id="SSF56349">
    <property type="entry name" value="DNA breaking-rejoining enzymes"/>
    <property type="match status" value="1"/>
</dbReference>
<dbReference type="Proteomes" id="UP001161137">
    <property type="component" value="Unassembled WGS sequence"/>
</dbReference>
<evidence type="ECO:0000313" key="6">
    <source>
        <dbReference type="Proteomes" id="UP001161137"/>
    </source>
</evidence>
<evidence type="ECO:0000256" key="2">
    <source>
        <dbReference type="ARBA" id="ARBA00023172"/>
    </source>
</evidence>
<dbReference type="RefSeq" id="WP_196458574.1">
    <property type="nucleotide sequence ID" value="NZ_JACFYY010000006.1"/>
</dbReference>
<comment type="caution">
    <text evidence="5">The sequence shown here is derived from an EMBL/GenBank/DDBJ whole genome shotgun (WGS) entry which is preliminary data.</text>
</comment>
<feature type="compositionally biased region" description="Polar residues" evidence="3">
    <location>
        <begin position="161"/>
        <end position="171"/>
    </location>
</feature>
<evidence type="ECO:0000313" key="5">
    <source>
        <dbReference type="EMBL" id="MDH0704446.1"/>
    </source>
</evidence>
<dbReference type="CDD" id="cd00796">
    <property type="entry name" value="INT_Rci_Hp1_C"/>
    <property type="match status" value="1"/>
</dbReference>
<organism evidence="5 6">
    <name type="scientific">Ectopseudomonas toyotomiensis</name>
    <dbReference type="NCBI Taxonomy" id="554344"/>
    <lineage>
        <taxon>Bacteria</taxon>
        <taxon>Pseudomonadati</taxon>
        <taxon>Pseudomonadota</taxon>
        <taxon>Gammaproteobacteria</taxon>
        <taxon>Pseudomonadales</taxon>
        <taxon>Pseudomonadaceae</taxon>
        <taxon>Ectopseudomonas</taxon>
    </lineage>
</organism>
<evidence type="ECO:0000259" key="4">
    <source>
        <dbReference type="PROSITE" id="PS51898"/>
    </source>
</evidence>
<feature type="domain" description="Tyr recombinase" evidence="4">
    <location>
        <begin position="177"/>
        <end position="360"/>
    </location>
</feature>
<dbReference type="InterPro" id="IPR011010">
    <property type="entry name" value="DNA_brk_join_enz"/>
</dbReference>